<gene>
    <name evidence="1" type="ORF">ACAM_1544</name>
</gene>
<accession>U3TG87</accession>
<reference evidence="1 2" key="1">
    <citation type="journal article" date="2013" name="Appl. Environ. Microbiol.">
        <title>Variation of the Virus-Related Elements within Syntenic Genomes of the Hyperthermophilic Archaeon Aeropyrum.</title>
        <authorList>
            <person name="Daifuku T."/>
            <person name="Yoshida T."/>
            <person name="Kitamura T."/>
            <person name="Kawaichi S."/>
            <person name="Inoue T."/>
            <person name="Nomura K."/>
            <person name="Yoshida Y."/>
            <person name="Kuno S."/>
            <person name="Sako Y."/>
        </authorList>
    </citation>
    <scope>NUCLEOTIDE SEQUENCE [LARGE SCALE GENOMIC DNA]</scope>
    <source>
        <strain evidence="1 2">SY1</strain>
    </source>
</reference>
<proteinExistence type="predicted"/>
<organism evidence="1 2">
    <name type="scientific">Aeropyrum camini SY1 = JCM 12091</name>
    <dbReference type="NCBI Taxonomy" id="1198449"/>
    <lineage>
        <taxon>Archaea</taxon>
        <taxon>Thermoproteota</taxon>
        <taxon>Thermoprotei</taxon>
        <taxon>Desulfurococcales</taxon>
        <taxon>Desulfurococcaceae</taxon>
        <taxon>Aeropyrum</taxon>
    </lineage>
</organism>
<evidence type="ECO:0000313" key="2">
    <source>
        <dbReference type="Proteomes" id="UP000016887"/>
    </source>
</evidence>
<dbReference type="EMBL" id="AP012489">
    <property type="protein sequence ID" value="BAN91013.1"/>
    <property type="molecule type" value="Genomic_DNA"/>
</dbReference>
<dbReference type="Proteomes" id="UP000016887">
    <property type="component" value="Chromosome"/>
</dbReference>
<dbReference type="KEGG" id="acj:ACAM_1544"/>
<dbReference type="eggNOG" id="arCOG14995">
    <property type="taxonomic scope" value="Archaea"/>
</dbReference>
<protein>
    <submittedName>
        <fullName evidence="1">ABC-type nitrate/sulfonate/bicarbonate transporter</fullName>
    </submittedName>
</protein>
<dbReference type="STRING" id="1198449.ACAM_1544"/>
<dbReference type="AlphaFoldDB" id="U3TG87"/>
<sequence length="112" mass="11866">MLSRIFSRLKELTQAGGSGGTRVIVALAPKEDEQALSRILRWLAVKGLRPDETLEAASADEAIQAISNLKGRIVVVTTSSMAKTLGEWARSRGGGIVVIDVDSKAPGMQMGC</sequence>
<keyword evidence="2" id="KW-1185">Reference proteome</keyword>
<name>U3TG87_9CREN</name>
<dbReference type="GeneID" id="17110955"/>
<dbReference type="RefSeq" id="WP_022542279.1">
    <property type="nucleotide sequence ID" value="NC_022521.1"/>
</dbReference>
<evidence type="ECO:0000313" key="1">
    <source>
        <dbReference type="EMBL" id="BAN91013.1"/>
    </source>
</evidence>